<dbReference type="Proteomes" id="UP000183832">
    <property type="component" value="Unassembled WGS sequence"/>
</dbReference>
<protein>
    <submittedName>
        <fullName evidence="1">CLUMA_CG014645, isoform A</fullName>
    </submittedName>
</protein>
<sequence length="64" mass="7608">MLPTSIQHVHEVQFQRWLKLDTMIFNSSEISLHKMSQNYPKKSFNLSIRPNYANQADVEIKMRS</sequence>
<evidence type="ECO:0000313" key="1">
    <source>
        <dbReference type="EMBL" id="CRL01297.1"/>
    </source>
</evidence>
<evidence type="ECO:0000313" key="2">
    <source>
        <dbReference type="Proteomes" id="UP000183832"/>
    </source>
</evidence>
<dbReference type="EMBL" id="CVRI01000055">
    <property type="protein sequence ID" value="CRL01297.1"/>
    <property type="molecule type" value="Genomic_DNA"/>
</dbReference>
<dbReference type="AlphaFoldDB" id="A0A1J1IS01"/>
<gene>
    <name evidence="1" type="ORF">CLUMA_CG014645</name>
</gene>
<reference evidence="1 2" key="1">
    <citation type="submission" date="2015-04" db="EMBL/GenBank/DDBJ databases">
        <authorList>
            <person name="Syromyatnikov M.Y."/>
            <person name="Popov V.N."/>
        </authorList>
    </citation>
    <scope>NUCLEOTIDE SEQUENCE [LARGE SCALE GENOMIC DNA]</scope>
</reference>
<proteinExistence type="predicted"/>
<keyword evidence="2" id="KW-1185">Reference proteome</keyword>
<name>A0A1J1IS01_9DIPT</name>
<organism evidence="1 2">
    <name type="scientific">Clunio marinus</name>
    <dbReference type="NCBI Taxonomy" id="568069"/>
    <lineage>
        <taxon>Eukaryota</taxon>
        <taxon>Metazoa</taxon>
        <taxon>Ecdysozoa</taxon>
        <taxon>Arthropoda</taxon>
        <taxon>Hexapoda</taxon>
        <taxon>Insecta</taxon>
        <taxon>Pterygota</taxon>
        <taxon>Neoptera</taxon>
        <taxon>Endopterygota</taxon>
        <taxon>Diptera</taxon>
        <taxon>Nematocera</taxon>
        <taxon>Chironomoidea</taxon>
        <taxon>Chironomidae</taxon>
        <taxon>Clunio</taxon>
    </lineage>
</organism>
<accession>A0A1J1IS01</accession>